<protein>
    <recommendedName>
        <fullName evidence="5">glutamate-1-semialdehyde 2,1-aminomutase</fullName>
        <ecNumber evidence="5">5.4.3.8</ecNumber>
    </recommendedName>
</protein>
<evidence type="ECO:0000256" key="8">
    <source>
        <dbReference type="ARBA" id="ARBA00023244"/>
    </source>
</evidence>
<comment type="caution">
    <text evidence="10">The sequence shown here is derived from an EMBL/GenBank/DDBJ whole genome shotgun (WGS) entry which is preliminary data.</text>
</comment>
<dbReference type="InterPro" id="IPR015422">
    <property type="entry name" value="PyrdxlP-dep_Trfase_small"/>
</dbReference>
<dbReference type="GO" id="GO:0030170">
    <property type="term" value="F:pyridoxal phosphate binding"/>
    <property type="evidence" value="ECO:0007669"/>
    <property type="project" value="InterPro"/>
</dbReference>
<dbReference type="Gene3D" id="3.90.1150.10">
    <property type="entry name" value="Aspartate Aminotransferase, domain 1"/>
    <property type="match status" value="1"/>
</dbReference>
<evidence type="ECO:0000256" key="3">
    <source>
        <dbReference type="ARBA" id="ARBA00004819"/>
    </source>
</evidence>
<dbReference type="SUPFAM" id="SSF53383">
    <property type="entry name" value="PLP-dependent transferases"/>
    <property type="match status" value="1"/>
</dbReference>
<dbReference type="InterPro" id="IPR015424">
    <property type="entry name" value="PyrdxlP-dep_Trfase"/>
</dbReference>
<dbReference type="InterPro" id="IPR005814">
    <property type="entry name" value="Aminotrans_3"/>
</dbReference>
<keyword evidence="6 9" id="KW-0663">Pyridoxal phosphate</keyword>
<keyword evidence="8" id="KW-0627">Porphyrin biosynthesis</keyword>
<comment type="cofactor">
    <cofactor evidence="2">
        <name>pyridoxal 5'-phosphate</name>
        <dbReference type="ChEBI" id="CHEBI:597326"/>
    </cofactor>
</comment>
<dbReference type="GO" id="GO:0008483">
    <property type="term" value="F:transaminase activity"/>
    <property type="evidence" value="ECO:0007669"/>
    <property type="project" value="UniProtKB-KW"/>
</dbReference>
<gene>
    <name evidence="10" type="ORF">E7512_04025</name>
</gene>
<evidence type="ECO:0000256" key="1">
    <source>
        <dbReference type="ARBA" id="ARBA00001579"/>
    </source>
</evidence>
<dbReference type="AlphaFoldDB" id="A0A928KWL9"/>
<accession>A0A928KWL9</accession>
<reference evidence="10" key="1">
    <citation type="submission" date="2019-04" db="EMBL/GenBank/DDBJ databases">
        <title>Evolution of Biomass-Degrading Anaerobic Consortia Revealed by Metagenomics.</title>
        <authorList>
            <person name="Peng X."/>
        </authorList>
    </citation>
    <scope>NUCLEOTIDE SEQUENCE</scope>
    <source>
        <strain evidence="10">SIG551</strain>
    </source>
</reference>
<proteinExistence type="inferred from homology"/>
<keyword evidence="7" id="KW-0413">Isomerase</keyword>
<evidence type="ECO:0000256" key="5">
    <source>
        <dbReference type="ARBA" id="ARBA00012143"/>
    </source>
</evidence>
<comment type="catalytic activity">
    <reaction evidence="1">
        <text>(S)-4-amino-5-oxopentanoate = 5-aminolevulinate</text>
        <dbReference type="Rhea" id="RHEA:14265"/>
        <dbReference type="ChEBI" id="CHEBI:57501"/>
        <dbReference type="ChEBI" id="CHEBI:356416"/>
        <dbReference type="EC" id="5.4.3.8"/>
    </reaction>
</comment>
<dbReference type="RefSeq" id="WP_326840026.1">
    <property type="nucleotide sequence ID" value="NZ_SVNY01000002.1"/>
</dbReference>
<evidence type="ECO:0000256" key="7">
    <source>
        <dbReference type="ARBA" id="ARBA00023235"/>
    </source>
</evidence>
<dbReference type="EMBL" id="SVNY01000002">
    <property type="protein sequence ID" value="MBE6832737.1"/>
    <property type="molecule type" value="Genomic_DNA"/>
</dbReference>
<comment type="similarity">
    <text evidence="4">Belongs to the class-III pyridoxal-phosphate-dependent aminotransferase family. HemL subfamily.</text>
</comment>
<dbReference type="GO" id="GO:0006779">
    <property type="term" value="P:porphyrin-containing compound biosynthetic process"/>
    <property type="evidence" value="ECO:0007669"/>
    <property type="project" value="UniProtKB-KW"/>
</dbReference>
<evidence type="ECO:0000256" key="4">
    <source>
        <dbReference type="ARBA" id="ARBA00008981"/>
    </source>
</evidence>
<name>A0A928KWL9_9FIRM</name>
<sequence length="410" mass="43875">MTRSEQLFEEAAQYIPGGVNNPLRSFAGMGQPLRFIRRADESRVYDVDGHVYIDFVCSGGAALLGHNPPLVKKAVLEAVQNGLNYEACAEAELKLAKLIVQLVPSVQMVRMVSSVTEAVLSAVCAARSATGRKRLIRFAGCRHGGFDTAEGDPSGVSLLCGGGQDVLEAQYNDLSSVERLLEENKGQVAAVIVEPLAAHMGVIEPEPEFLQGLRRLCGQSGTILIFDETVTGFRLALGGAQEYYGVKPDMTIFGEILGAGLPAGAFGGSRAIMEQLAPVGPVYQADACNGNPVAMAAGFAQLSSVLNQPLLYEKLAREGEALRAGLRELFPECTVGGVGSISSLLFTPGPVKHDRDAKRGDQGQFARYFSHMLQNGIFMMPSQFEPVFLSGAHTERDVEMFLEASAEFLA</sequence>
<comment type="pathway">
    <text evidence="3">Porphyrin-containing compound metabolism; protoporphyrin-IX biosynthesis; 5-aminolevulinate from L-glutamyl-tRNA(Glu): step 2/2.</text>
</comment>
<keyword evidence="10" id="KW-0032">Aminotransferase</keyword>
<dbReference type="GO" id="GO:0042286">
    <property type="term" value="F:glutamate-1-semialdehyde 2,1-aminomutase activity"/>
    <property type="evidence" value="ECO:0007669"/>
    <property type="project" value="UniProtKB-EC"/>
</dbReference>
<organism evidence="10 11">
    <name type="scientific">Faecalispora sporosphaeroides</name>
    <dbReference type="NCBI Taxonomy" id="1549"/>
    <lineage>
        <taxon>Bacteria</taxon>
        <taxon>Bacillati</taxon>
        <taxon>Bacillota</taxon>
        <taxon>Clostridia</taxon>
        <taxon>Eubacteriales</taxon>
        <taxon>Oscillospiraceae</taxon>
        <taxon>Faecalispora</taxon>
    </lineage>
</organism>
<dbReference type="PANTHER" id="PTHR43713:SF3">
    <property type="entry name" value="GLUTAMATE-1-SEMIALDEHYDE 2,1-AMINOMUTASE 1, CHLOROPLASTIC-RELATED"/>
    <property type="match status" value="1"/>
</dbReference>
<dbReference type="Pfam" id="PF00202">
    <property type="entry name" value="Aminotran_3"/>
    <property type="match status" value="1"/>
</dbReference>
<keyword evidence="10" id="KW-0808">Transferase</keyword>
<evidence type="ECO:0000313" key="11">
    <source>
        <dbReference type="Proteomes" id="UP000754750"/>
    </source>
</evidence>
<dbReference type="Proteomes" id="UP000754750">
    <property type="component" value="Unassembled WGS sequence"/>
</dbReference>
<dbReference type="Gene3D" id="3.40.640.10">
    <property type="entry name" value="Type I PLP-dependent aspartate aminotransferase-like (Major domain)"/>
    <property type="match status" value="1"/>
</dbReference>
<evidence type="ECO:0000256" key="6">
    <source>
        <dbReference type="ARBA" id="ARBA00022898"/>
    </source>
</evidence>
<evidence type="ECO:0000256" key="2">
    <source>
        <dbReference type="ARBA" id="ARBA00001933"/>
    </source>
</evidence>
<dbReference type="EC" id="5.4.3.8" evidence="5"/>
<dbReference type="InterPro" id="IPR015421">
    <property type="entry name" value="PyrdxlP-dep_Trfase_major"/>
</dbReference>
<dbReference type="NCBIfam" id="NF000818">
    <property type="entry name" value="PRK00062.1"/>
    <property type="match status" value="1"/>
</dbReference>
<evidence type="ECO:0000313" key="10">
    <source>
        <dbReference type="EMBL" id="MBE6832737.1"/>
    </source>
</evidence>
<dbReference type="FunFam" id="3.40.640.10:FF:000021">
    <property type="entry name" value="Glutamate-1-semialdehyde 2,1-aminomutase"/>
    <property type="match status" value="1"/>
</dbReference>
<dbReference type="CDD" id="cd00610">
    <property type="entry name" value="OAT_like"/>
    <property type="match status" value="1"/>
</dbReference>
<dbReference type="PANTHER" id="PTHR43713">
    <property type="entry name" value="GLUTAMATE-1-SEMIALDEHYDE 2,1-AMINOMUTASE"/>
    <property type="match status" value="1"/>
</dbReference>
<evidence type="ECO:0000256" key="9">
    <source>
        <dbReference type="RuleBase" id="RU003560"/>
    </source>
</evidence>